<reference evidence="4" key="1">
    <citation type="journal article" date="2019" name="Int. J. Syst. Evol. Microbiol.">
        <title>The Global Catalogue of Microorganisms (GCM) 10K type strain sequencing project: providing services to taxonomists for standard genome sequencing and annotation.</title>
        <authorList>
            <consortium name="The Broad Institute Genomics Platform"/>
            <consortium name="The Broad Institute Genome Sequencing Center for Infectious Disease"/>
            <person name="Wu L."/>
            <person name="Ma J."/>
        </authorList>
    </citation>
    <scope>NUCLEOTIDE SEQUENCE [LARGE SCALE GENOMIC DNA]</scope>
    <source>
        <strain evidence="4">JCM 18304</strain>
    </source>
</reference>
<gene>
    <name evidence="3" type="ORF">GCM10023322_58090</name>
</gene>
<dbReference type="InterPro" id="IPR046291">
    <property type="entry name" value="DUF6328"/>
</dbReference>
<dbReference type="Pfam" id="PF19853">
    <property type="entry name" value="DUF6328"/>
    <property type="match status" value="1"/>
</dbReference>
<sequence>MTDVNPDDEGRGRQDSSGGPRAAADGRSETPMERWDRNLGELLQELRVAQTGVQILFAFLLTLPFTNRFARVGWLDRDAYLATLVASATASALLITPVSYHRLVFRSGRKPQLVRMASVLAEAGLVFLLVAVAGAVFVVVDAVSGTWAGAVLAAVMAALYVCLWYVVPLIQRSQR</sequence>
<protein>
    <submittedName>
        <fullName evidence="3">DUF6328 family protein</fullName>
    </submittedName>
</protein>
<feature type="transmembrane region" description="Helical" evidence="2">
    <location>
        <begin position="119"/>
        <end position="140"/>
    </location>
</feature>
<dbReference type="RefSeq" id="WP_345634939.1">
    <property type="nucleotide sequence ID" value="NZ_BAABJQ010000021.1"/>
</dbReference>
<evidence type="ECO:0000256" key="2">
    <source>
        <dbReference type="SAM" id="Phobius"/>
    </source>
</evidence>
<name>A0ABP9SFM2_9ACTN</name>
<accession>A0ABP9SFM2</accession>
<dbReference type="EMBL" id="BAABJQ010000021">
    <property type="protein sequence ID" value="GAA5194237.1"/>
    <property type="molecule type" value="Genomic_DNA"/>
</dbReference>
<feature type="region of interest" description="Disordered" evidence="1">
    <location>
        <begin position="1"/>
        <end position="31"/>
    </location>
</feature>
<evidence type="ECO:0000313" key="4">
    <source>
        <dbReference type="Proteomes" id="UP001501570"/>
    </source>
</evidence>
<evidence type="ECO:0000256" key="1">
    <source>
        <dbReference type="SAM" id="MobiDB-lite"/>
    </source>
</evidence>
<keyword evidence="2" id="KW-0472">Membrane</keyword>
<keyword evidence="2" id="KW-1133">Transmembrane helix</keyword>
<dbReference type="Proteomes" id="UP001501570">
    <property type="component" value="Unassembled WGS sequence"/>
</dbReference>
<keyword evidence="2" id="KW-0812">Transmembrane</keyword>
<proteinExistence type="predicted"/>
<feature type="transmembrane region" description="Helical" evidence="2">
    <location>
        <begin position="79"/>
        <end position="98"/>
    </location>
</feature>
<comment type="caution">
    <text evidence="3">The sequence shown here is derived from an EMBL/GenBank/DDBJ whole genome shotgun (WGS) entry which is preliminary data.</text>
</comment>
<evidence type="ECO:0000313" key="3">
    <source>
        <dbReference type="EMBL" id="GAA5194237.1"/>
    </source>
</evidence>
<keyword evidence="4" id="KW-1185">Reference proteome</keyword>
<feature type="transmembrane region" description="Helical" evidence="2">
    <location>
        <begin position="146"/>
        <end position="167"/>
    </location>
</feature>
<organism evidence="3 4">
    <name type="scientific">Rugosimonospora acidiphila</name>
    <dbReference type="NCBI Taxonomy" id="556531"/>
    <lineage>
        <taxon>Bacteria</taxon>
        <taxon>Bacillati</taxon>
        <taxon>Actinomycetota</taxon>
        <taxon>Actinomycetes</taxon>
        <taxon>Micromonosporales</taxon>
        <taxon>Micromonosporaceae</taxon>
        <taxon>Rugosimonospora</taxon>
    </lineage>
</organism>